<evidence type="ECO:0000313" key="2">
    <source>
        <dbReference type="Proteomes" id="UP000274504"/>
    </source>
</evidence>
<dbReference type="EMBL" id="UYSG01000014">
    <property type="protein sequence ID" value="VDL11770.1"/>
    <property type="molecule type" value="Genomic_DNA"/>
</dbReference>
<evidence type="ECO:0000313" key="3">
    <source>
        <dbReference type="WBParaSite" id="HDID_0000015101-mRNA-1"/>
    </source>
</evidence>
<accession>A0A0R3S7U5</accession>
<organism evidence="3">
    <name type="scientific">Hymenolepis diminuta</name>
    <name type="common">Rat tapeworm</name>
    <dbReference type="NCBI Taxonomy" id="6216"/>
    <lineage>
        <taxon>Eukaryota</taxon>
        <taxon>Metazoa</taxon>
        <taxon>Spiralia</taxon>
        <taxon>Lophotrochozoa</taxon>
        <taxon>Platyhelminthes</taxon>
        <taxon>Cestoda</taxon>
        <taxon>Eucestoda</taxon>
        <taxon>Cyclophyllidea</taxon>
        <taxon>Hymenolepididae</taxon>
        <taxon>Hymenolepis</taxon>
    </lineage>
</organism>
<dbReference type="OrthoDB" id="6222220at2759"/>
<proteinExistence type="predicted"/>
<protein>
    <submittedName>
        <fullName evidence="3">ADF-H domain-containing protein</fullName>
    </submittedName>
</protein>
<dbReference type="WBParaSite" id="HDID_0000015101-mRNA-1">
    <property type="protein sequence ID" value="HDID_0000015101-mRNA-1"/>
    <property type="gene ID" value="HDID_0000015101"/>
</dbReference>
<gene>
    <name evidence="1" type="ORF">HDID_LOCUS152</name>
</gene>
<sequence>MADKTPNIREFLDTMDPNNYVIGIVHVPPGCDAKDLLVSTPKKTLNKYFKKLAKHPERKVRKILPTSKDSRIFELISEGPSSRTLMPFVGKSSKGGHCLRLLSVHRLQMLLTNKKEGDFEE</sequence>
<evidence type="ECO:0000313" key="1">
    <source>
        <dbReference type="EMBL" id="VDL11770.1"/>
    </source>
</evidence>
<dbReference type="AlphaFoldDB" id="A0A0R3S7U5"/>
<reference evidence="1 2" key="2">
    <citation type="submission" date="2018-11" db="EMBL/GenBank/DDBJ databases">
        <authorList>
            <consortium name="Pathogen Informatics"/>
        </authorList>
    </citation>
    <scope>NUCLEOTIDE SEQUENCE [LARGE SCALE GENOMIC DNA]</scope>
</reference>
<name>A0A0R3S7U5_HYMDI</name>
<reference evidence="3" key="1">
    <citation type="submission" date="2017-02" db="UniProtKB">
        <authorList>
            <consortium name="WormBaseParasite"/>
        </authorList>
    </citation>
    <scope>IDENTIFICATION</scope>
</reference>
<dbReference type="Proteomes" id="UP000274504">
    <property type="component" value="Unassembled WGS sequence"/>
</dbReference>